<keyword evidence="2" id="KW-0479">Metal-binding</keyword>
<dbReference type="AlphaFoldDB" id="A0AAV6FK18"/>
<dbReference type="PANTHER" id="PTHR14003:SF19">
    <property type="entry name" value="YY2 TRANSCRIPTION FACTOR"/>
    <property type="match status" value="1"/>
</dbReference>
<reference evidence="10" key="1">
    <citation type="submission" date="2020-10" db="EMBL/GenBank/DDBJ databases">
        <title>Chromosome-scale genome assembly of the Allis shad, Alosa alosa.</title>
        <authorList>
            <person name="Margot Z."/>
            <person name="Christophe K."/>
            <person name="Cabau C."/>
            <person name="Louis A."/>
            <person name="Berthelot C."/>
            <person name="Parey E."/>
            <person name="Roest Crollius H."/>
            <person name="Montfort J."/>
            <person name="Robinson-Rechavi M."/>
            <person name="Bucao C."/>
            <person name="Bouchez O."/>
            <person name="Gislard M."/>
            <person name="Lluch J."/>
            <person name="Milhes M."/>
            <person name="Lampietro C."/>
            <person name="Lopez Roques C."/>
            <person name="Donnadieu C."/>
            <person name="Braasch I."/>
            <person name="Desvignes T."/>
            <person name="Postlethwait J."/>
            <person name="Bobe J."/>
            <person name="Guiguen Y."/>
        </authorList>
    </citation>
    <scope>NUCLEOTIDE SEQUENCE</scope>
    <source>
        <strain evidence="10">M-15738</strain>
        <tissue evidence="10">Blood</tissue>
    </source>
</reference>
<dbReference type="SUPFAM" id="SSF57667">
    <property type="entry name" value="beta-beta-alpha zinc fingers"/>
    <property type="match status" value="1"/>
</dbReference>
<evidence type="ECO:0000256" key="5">
    <source>
        <dbReference type="ARBA" id="ARBA00022833"/>
    </source>
</evidence>
<dbReference type="GO" id="GO:0000785">
    <property type="term" value="C:chromatin"/>
    <property type="evidence" value="ECO:0007669"/>
    <property type="project" value="TreeGrafter"/>
</dbReference>
<evidence type="ECO:0000256" key="3">
    <source>
        <dbReference type="ARBA" id="ARBA00022737"/>
    </source>
</evidence>
<keyword evidence="4 7" id="KW-0863">Zinc-finger</keyword>
<dbReference type="EMBL" id="JADWDJ010000022">
    <property type="protein sequence ID" value="KAG5263238.1"/>
    <property type="molecule type" value="Genomic_DNA"/>
</dbReference>
<keyword evidence="6" id="KW-0539">Nucleus</keyword>
<evidence type="ECO:0000313" key="11">
    <source>
        <dbReference type="Proteomes" id="UP000823561"/>
    </source>
</evidence>
<evidence type="ECO:0000313" key="10">
    <source>
        <dbReference type="EMBL" id="KAG5263238.1"/>
    </source>
</evidence>
<feature type="domain" description="C2H2-type" evidence="9">
    <location>
        <begin position="181"/>
        <end position="208"/>
    </location>
</feature>
<dbReference type="FunFam" id="3.30.160.60:FF:000538">
    <property type="entry name" value="zinc finger protein 853"/>
    <property type="match status" value="1"/>
</dbReference>
<dbReference type="GO" id="GO:0000978">
    <property type="term" value="F:RNA polymerase II cis-regulatory region sequence-specific DNA binding"/>
    <property type="evidence" value="ECO:0007669"/>
    <property type="project" value="TreeGrafter"/>
</dbReference>
<evidence type="ECO:0000256" key="7">
    <source>
        <dbReference type="PROSITE-ProRule" id="PRU00042"/>
    </source>
</evidence>
<evidence type="ECO:0000259" key="9">
    <source>
        <dbReference type="PROSITE" id="PS50157"/>
    </source>
</evidence>
<evidence type="ECO:0000256" key="8">
    <source>
        <dbReference type="SAM" id="MobiDB-lite"/>
    </source>
</evidence>
<dbReference type="SMART" id="SM00355">
    <property type="entry name" value="ZnF_C2H2"/>
    <property type="match status" value="3"/>
</dbReference>
<dbReference type="Gene3D" id="3.30.160.60">
    <property type="entry name" value="Classic Zinc Finger"/>
    <property type="match status" value="2"/>
</dbReference>
<name>A0AAV6FK18_9TELE</name>
<dbReference type="GO" id="GO:0000981">
    <property type="term" value="F:DNA-binding transcription factor activity, RNA polymerase II-specific"/>
    <property type="evidence" value="ECO:0007669"/>
    <property type="project" value="TreeGrafter"/>
</dbReference>
<evidence type="ECO:0000256" key="4">
    <source>
        <dbReference type="ARBA" id="ARBA00022771"/>
    </source>
</evidence>
<organism evidence="10 11">
    <name type="scientific">Alosa alosa</name>
    <name type="common">allis shad</name>
    <dbReference type="NCBI Taxonomy" id="278164"/>
    <lineage>
        <taxon>Eukaryota</taxon>
        <taxon>Metazoa</taxon>
        <taxon>Chordata</taxon>
        <taxon>Craniata</taxon>
        <taxon>Vertebrata</taxon>
        <taxon>Euteleostomi</taxon>
        <taxon>Actinopterygii</taxon>
        <taxon>Neopterygii</taxon>
        <taxon>Teleostei</taxon>
        <taxon>Clupei</taxon>
        <taxon>Clupeiformes</taxon>
        <taxon>Clupeoidei</taxon>
        <taxon>Clupeidae</taxon>
        <taxon>Alosa</taxon>
    </lineage>
</organism>
<dbReference type="FunFam" id="3.30.160.60:FF:000145">
    <property type="entry name" value="Zinc finger protein 574"/>
    <property type="match status" value="1"/>
</dbReference>
<sequence>MTKLQLLNAYLTERLGEVVREILDVVEDTVSEYLEETARTRRENDSLRRQLRDAVLLAKTDLFGPAPADEVSAVRHVEWTPTAHQDPRISPAPPGGGQRLRGEGSEVTAKEEPIEEPLRCPESESLPGRVHGDALTSDPQIKAEPEEADITVQQCGVCGEVCVGHGALQQHQRSGSHRRPFGCECCGRRFTQSADLRRHMRTHTGERPHQCHVCHKSFSQIGNLRRHQRTHTRTHT</sequence>
<dbReference type="GO" id="GO:0008270">
    <property type="term" value="F:zinc ion binding"/>
    <property type="evidence" value="ECO:0007669"/>
    <property type="project" value="UniProtKB-KW"/>
</dbReference>
<evidence type="ECO:0000256" key="6">
    <source>
        <dbReference type="ARBA" id="ARBA00023242"/>
    </source>
</evidence>
<dbReference type="Pfam" id="PF00096">
    <property type="entry name" value="zf-C2H2"/>
    <property type="match status" value="2"/>
</dbReference>
<protein>
    <recommendedName>
        <fullName evidence="9">C2H2-type domain-containing protein</fullName>
    </recommendedName>
</protein>
<keyword evidence="3" id="KW-0677">Repeat</keyword>
<dbReference type="PANTHER" id="PTHR14003">
    <property type="entry name" value="TRANSCRIPTIONAL REPRESSOR PROTEIN YY"/>
    <property type="match status" value="1"/>
</dbReference>
<keyword evidence="11" id="KW-1185">Reference proteome</keyword>
<dbReference type="Proteomes" id="UP000823561">
    <property type="component" value="Chromosome 22"/>
</dbReference>
<comment type="caution">
    <text evidence="10">The sequence shown here is derived from an EMBL/GenBank/DDBJ whole genome shotgun (WGS) entry which is preliminary data.</text>
</comment>
<feature type="domain" description="C2H2-type" evidence="9">
    <location>
        <begin position="209"/>
        <end position="236"/>
    </location>
</feature>
<keyword evidence="5" id="KW-0862">Zinc</keyword>
<dbReference type="PROSITE" id="PS50157">
    <property type="entry name" value="ZINC_FINGER_C2H2_2"/>
    <property type="match status" value="2"/>
</dbReference>
<evidence type="ECO:0000256" key="2">
    <source>
        <dbReference type="ARBA" id="ARBA00022723"/>
    </source>
</evidence>
<comment type="subcellular location">
    <subcellularLocation>
        <location evidence="1">Nucleus</location>
    </subcellularLocation>
</comment>
<dbReference type="PROSITE" id="PS00028">
    <property type="entry name" value="ZINC_FINGER_C2H2_1"/>
    <property type="match status" value="2"/>
</dbReference>
<evidence type="ECO:0000256" key="1">
    <source>
        <dbReference type="ARBA" id="ARBA00004123"/>
    </source>
</evidence>
<feature type="region of interest" description="Disordered" evidence="8">
    <location>
        <begin position="80"/>
        <end position="136"/>
    </location>
</feature>
<dbReference type="InterPro" id="IPR036236">
    <property type="entry name" value="Znf_C2H2_sf"/>
</dbReference>
<proteinExistence type="predicted"/>
<dbReference type="GO" id="GO:0031519">
    <property type="term" value="C:PcG protein complex"/>
    <property type="evidence" value="ECO:0007669"/>
    <property type="project" value="TreeGrafter"/>
</dbReference>
<dbReference type="GO" id="GO:0005667">
    <property type="term" value="C:transcription regulator complex"/>
    <property type="evidence" value="ECO:0007669"/>
    <property type="project" value="TreeGrafter"/>
</dbReference>
<accession>A0AAV6FK18</accession>
<feature type="compositionally biased region" description="Basic and acidic residues" evidence="8">
    <location>
        <begin position="100"/>
        <end position="122"/>
    </location>
</feature>
<gene>
    <name evidence="10" type="ORF">AALO_G00284110</name>
</gene>
<dbReference type="InterPro" id="IPR013087">
    <property type="entry name" value="Znf_C2H2_type"/>
</dbReference>